<sequence>MNWKTDRRSFYYQGAPEPDDPTLEKGKVALLVIDMQNTYLDRPAPDTLSGDDLVRYHAWTPFHERMRDSVIPNTRRLMERFRALGLDVFFARIACLRTDGRDRSLSQKKPGWNNLLLPKDEQASQILSKIAPQDGEIVVTKTTDSALTGTNLRLLLTNMGITHVVCAGIFTNQCVSSTVRSLADESFDVIVVDDACAAGSMELHVSELTRLNMIYANVMTTEELIGYLPQPKHETIGDESRPGLVRPECS</sequence>
<proteinExistence type="predicted"/>
<dbReference type="InterPro" id="IPR000868">
    <property type="entry name" value="Isochorismatase-like_dom"/>
</dbReference>
<accession>A0A6H0ZV26</accession>
<dbReference type="RefSeq" id="WP_177319336.1">
    <property type="nucleotide sequence ID" value="NZ_CP050899.1"/>
</dbReference>
<evidence type="ECO:0000313" key="4">
    <source>
        <dbReference type="Proteomes" id="UP000500870"/>
    </source>
</evidence>
<dbReference type="Gene3D" id="3.40.50.850">
    <property type="entry name" value="Isochorismatase-like"/>
    <property type="match status" value="1"/>
</dbReference>
<evidence type="ECO:0000259" key="2">
    <source>
        <dbReference type="Pfam" id="PF00857"/>
    </source>
</evidence>
<dbReference type="InterPro" id="IPR036380">
    <property type="entry name" value="Isochorismatase-like_sf"/>
</dbReference>
<feature type="domain" description="Isochorismatase-like" evidence="2">
    <location>
        <begin position="29"/>
        <end position="223"/>
    </location>
</feature>
<keyword evidence="1 3" id="KW-0378">Hydrolase</keyword>
<evidence type="ECO:0000313" key="3">
    <source>
        <dbReference type="EMBL" id="QIX23874.1"/>
    </source>
</evidence>
<dbReference type="AlphaFoldDB" id="A0A6H0ZV26"/>
<reference evidence="3 4" key="1">
    <citation type="submission" date="2020-04" db="EMBL/GenBank/DDBJ databases">
        <title>FDA dAtabase for Regulatory Grade micrObial Sequences (FDA-ARGOS): Supporting development and validation of Infectious Disease Dx tests.</title>
        <authorList>
            <person name="Sciortino C."/>
            <person name="Tallon L."/>
            <person name="Sadzewicz L."/>
            <person name="Vavikolanu K."/>
            <person name="Mehta A."/>
            <person name="Aluvathingal J."/>
            <person name="Nadendla S."/>
            <person name="Nandy P."/>
            <person name="Geyer C."/>
            <person name="Yan Y."/>
            <person name="Sichtig H."/>
        </authorList>
    </citation>
    <scope>NUCLEOTIDE SEQUENCE [LARGE SCALE GENOMIC DNA]</scope>
    <source>
        <strain evidence="3 4">FDAARGOS_633</strain>
    </source>
</reference>
<name>A0A6H0ZV26_9HYPH</name>
<dbReference type="PANTHER" id="PTHR43540">
    <property type="entry name" value="PEROXYUREIDOACRYLATE/UREIDOACRYLATE AMIDOHYDROLASE-RELATED"/>
    <property type="match status" value="1"/>
</dbReference>
<dbReference type="GO" id="GO:0016787">
    <property type="term" value="F:hydrolase activity"/>
    <property type="evidence" value="ECO:0007669"/>
    <property type="project" value="UniProtKB-KW"/>
</dbReference>
<dbReference type="Pfam" id="PF00857">
    <property type="entry name" value="Isochorismatase"/>
    <property type="match status" value="1"/>
</dbReference>
<evidence type="ECO:0000256" key="1">
    <source>
        <dbReference type="ARBA" id="ARBA00022801"/>
    </source>
</evidence>
<gene>
    <name evidence="3" type="ORF">FOB41_22265</name>
</gene>
<dbReference type="PANTHER" id="PTHR43540:SF1">
    <property type="entry name" value="ISOCHORISMATASE HYDROLASE"/>
    <property type="match status" value="1"/>
</dbReference>
<dbReference type="Proteomes" id="UP000500870">
    <property type="component" value="Chromosome 3"/>
</dbReference>
<organism evidence="3 4">
    <name type="scientific">Agrobacterium pusense</name>
    <dbReference type="NCBI Taxonomy" id="648995"/>
    <lineage>
        <taxon>Bacteria</taxon>
        <taxon>Pseudomonadati</taxon>
        <taxon>Pseudomonadota</taxon>
        <taxon>Alphaproteobacteria</taxon>
        <taxon>Hyphomicrobiales</taxon>
        <taxon>Rhizobiaceae</taxon>
        <taxon>Rhizobium/Agrobacterium group</taxon>
        <taxon>Agrobacterium</taxon>
    </lineage>
</organism>
<dbReference type="SUPFAM" id="SSF52499">
    <property type="entry name" value="Isochorismatase-like hydrolases"/>
    <property type="match status" value="1"/>
</dbReference>
<protein>
    <submittedName>
        <fullName evidence="3">Cysteine hydrolase</fullName>
    </submittedName>
</protein>
<dbReference type="CDD" id="cd00431">
    <property type="entry name" value="cysteine_hydrolases"/>
    <property type="match status" value="1"/>
</dbReference>
<dbReference type="InterPro" id="IPR050272">
    <property type="entry name" value="Isochorismatase-like_hydrls"/>
</dbReference>
<dbReference type="EMBL" id="CP050899">
    <property type="protein sequence ID" value="QIX23874.1"/>
    <property type="molecule type" value="Genomic_DNA"/>
</dbReference>